<reference evidence="2" key="1">
    <citation type="journal article" date="2014" name="Int. J. Syst. Evol. Microbiol.">
        <title>Complete genome sequence of Corynebacterium casei LMG S-19264T (=DSM 44701T), isolated from a smear-ripened cheese.</title>
        <authorList>
            <consortium name="US DOE Joint Genome Institute (JGI-PGF)"/>
            <person name="Walter F."/>
            <person name="Albersmeier A."/>
            <person name="Kalinowski J."/>
            <person name="Ruckert C."/>
        </authorList>
    </citation>
    <scope>NUCLEOTIDE SEQUENCE</scope>
    <source>
        <strain evidence="2">CGMCC 4.3508</strain>
    </source>
</reference>
<sequence>MPTQTGGYLREDRRGVGERHTAAQVDTTTDHDTYLHVFSGSRRKECMSADAVARAEHSATTGNGTGAPPNRTSTRGVS</sequence>
<dbReference type="EMBL" id="BMMH01000018">
    <property type="protein sequence ID" value="GGL36309.1"/>
    <property type="molecule type" value="Genomic_DNA"/>
</dbReference>
<evidence type="ECO:0000256" key="1">
    <source>
        <dbReference type="SAM" id="MobiDB-lite"/>
    </source>
</evidence>
<organism evidence="2 3">
    <name type="scientific">Nocardia jinanensis</name>
    <dbReference type="NCBI Taxonomy" id="382504"/>
    <lineage>
        <taxon>Bacteria</taxon>
        <taxon>Bacillati</taxon>
        <taxon>Actinomycetota</taxon>
        <taxon>Actinomycetes</taxon>
        <taxon>Mycobacteriales</taxon>
        <taxon>Nocardiaceae</taxon>
        <taxon>Nocardia</taxon>
    </lineage>
</organism>
<gene>
    <name evidence="2" type="ORF">GCM10011588_58900</name>
</gene>
<evidence type="ECO:0000313" key="3">
    <source>
        <dbReference type="Proteomes" id="UP000638263"/>
    </source>
</evidence>
<keyword evidence="3" id="KW-1185">Reference proteome</keyword>
<evidence type="ECO:0000313" key="2">
    <source>
        <dbReference type="EMBL" id="GGL36309.1"/>
    </source>
</evidence>
<accession>A0A917RWA3</accession>
<reference evidence="2" key="2">
    <citation type="submission" date="2020-09" db="EMBL/GenBank/DDBJ databases">
        <authorList>
            <person name="Sun Q."/>
            <person name="Zhou Y."/>
        </authorList>
    </citation>
    <scope>NUCLEOTIDE SEQUENCE</scope>
    <source>
        <strain evidence="2">CGMCC 4.3508</strain>
    </source>
</reference>
<name>A0A917RWA3_9NOCA</name>
<protein>
    <submittedName>
        <fullName evidence="2">Uncharacterized protein</fullName>
    </submittedName>
</protein>
<comment type="caution">
    <text evidence="2">The sequence shown here is derived from an EMBL/GenBank/DDBJ whole genome shotgun (WGS) entry which is preliminary data.</text>
</comment>
<feature type="compositionally biased region" description="Basic and acidic residues" evidence="1">
    <location>
        <begin position="9"/>
        <end position="21"/>
    </location>
</feature>
<feature type="region of interest" description="Disordered" evidence="1">
    <location>
        <begin position="53"/>
        <end position="78"/>
    </location>
</feature>
<dbReference type="Proteomes" id="UP000638263">
    <property type="component" value="Unassembled WGS sequence"/>
</dbReference>
<proteinExistence type="predicted"/>
<dbReference type="AlphaFoldDB" id="A0A917RWA3"/>
<feature type="region of interest" description="Disordered" evidence="1">
    <location>
        <begin position="1"/>
        <end position="21"/>
    </location>
</feature>